<evidence type="ECO:0000256" key="2">
    <source>
        <dbReference type="SAM" id="MobiDB-lite"/>
    </source>
</evidence>
<evidence type="ECO:0000313" key="3">
    <source>
        <dbReference type="EMBL" id="CAK0852897.1"/>
    </source>
</evidence>
<dbReference type="InterPro" id="IPR036770">
    <property type="entry name" value="Ankyrin_rpt-contain_sf"/>
</dbReference>
<organism evidence="3 4">
    <name type="scientific">Prorocentrum cordatum</name>
    <dbReference type="NCBI Taxonomy" id="2364126"/>
    <lineage>
        <taxon>Eukaryota</taxon>
        <taxon>Sar</taxon>
        <taxon>Alveolata</taxon>
        <taxon>Dinophyceae</taxon>
        <taxon>Prorocentrales</taxon>
        <taxon>Prorocentraceae</taxon>
        <taxon>Prorocentrum</taxon>
    </lineage>
</organism>
<feature type="non-terminal residue" evidence="3">
    <location>
        <position position="196"/>
    </location>
</feature>
<sequence length="196" mass="20524">LFRLLPRPPLPSSSSSPSFPSFSSSSSSSTSFALLLPPAPLPGEATPAMLAALRGNAEALHMLIASGARVDACDARGDTCLHYAIRGRCEECLDALASCPGARGLLQPEARGGRAEELQALARSLSEGASPEPGEVQRQLAALLARRHRGSAAHKGTMSVKPTAVRQLRARGSSVRAWLRPVPRGAVQSARISRST</sequence>
<name>A0ABN9U262_9DINO</name>
<feature type="compositionally biased region" description="Pro residues" evidence="2">
    <location>
        <begin position="1"/>
        <end position="11"/>
    </location>
</feature>
<keyword evidence="1" id="KW-0040">ANK repeat</keyword>
<reference evidence="3" key="1">
    <citation type="submission" date="2023-10" db="EMBL/GenBank/DDBJ databases">
        <authorList>
            <person name="Chen Y."/>
            <person name="Shah S."/>
            <person name="Dougan E. K."/>
            <person name="Thang M."/>
            <person name="Chan C."/>
        </authorList>
    </citation>
    <scope>NUCLEOTIDE SEQUENCE [LARGE SCALE GENOMIC DNA]</scope>
</reference>
<accession>A0ABN9U262</accession>
<gene>
    <name evidence="3" type="ORF">PCOR1329_LOCUS44543</name>
</gene>
<feature type="non-terminal residue" evidence="3">
    <location>
        <position position="1"/>
    </location>
</feature>
<keyword evidence="4" id="KW-1185">Reference proteome</keyword>
<dbReference type="Pfam" id="PF12796">
    <property type="entry name" value="Ank_2"/>
    <property type="match status" value="1"/>
</dbReference>
<comment type="caution">
    <text evidence="3">The sequence shown here is derived from an EMBL/GenBank/DDBJ whole genome shotgun (WGS) entry which is preliminary data.</text>
</comment>
<proteinExistence type="predicted"/>
<evidence type="ECO:0000256" key="1">
    <source>
        <dbReference type="PROSITE-ProRule" id="PRU00023"/>
    </source>
</evidence>
<evidence type="ECO:0000313" key="4">
    <source>
        <dbReference type="Proteomes" id="UP001189429"/>
    </source>
</evidence>
<feature type="region of interest" description="Disordered" evidence="2">
    <location>
        <begin position="1"/>
        <end position="21"/>
    </location>
</feature>
<dbReference type="SMART" id="SM00248">
    <property type="entry name" value="ANK"/>
    <property type="match status" value="2"/>
</dbReference>
<protein>
    <submittedName>
        <fullName evidence="3">Uncharacterized protein</fullName>
    </submittedName>
</protein>
<dbReference type="InterPro" id="IPR002110">
    <property type="entry name" value="Ankyrin_rpt"/>
</dbReference>
<feature type="repeat" description="ANK" evidence="1">
    <location>
        <begin position="43"/>
        <end position="75"/>
    </location>
</feature>
<dbReference type="Proteomes" id="UP001189429">
    <property type="component" value="Unassembled WGS sequence"/>
</dbReference>
<dbReference type="PROSITE" id="PS50088">
    <property type="entry name" value="ANK_REPEAT"/>
    <property type="match status" value="1"/>
</dbReference>
<dbReference type="EMBL" id="CAUYUJ010015355">
    <property type="protein sequence ID" value="CAK0852897.1"/>
    <property type="molecule type" value="Genomic_DNA"/>
</dbReference>
<dbReference type="Gene3D" id="1.25.40.20">
    <property type="entry name" value="Ankyrin repeat-containing domain"/>
    <property type="match status" value="1"/>
</dbReference>
<feature type="compositionally biased region" description="Low complexity" evidence="2">
    <location>
        <begin position="12"/>
        <end position="21"/>
    </location>
</feature>
<dbReference type="SUPFAM" id="SSF48403">
    <property type="entry name" value="Ankyrin repeat"/>
    <property type="match status" value="1"/>
</dbReference>